<dbReference type="GO" id="GO:0005506">
    <property type="term" value="F:iron ion binding"/>
    <property type="evidence" value="ECO:0007669"/>
    <property type="project" value="InterPro"/>
</dbReference>
<keyword evidence="2" id="KW-0408">Iron</keyword>
<dbReference type="GO" id="GO:0004497">
    <property type="term" value="F:monooxygenase activity"/>
    <property type="evidence" value="ECO:0007669"/>
    <property type="project" value="UniProtKB-KW"/>
</dbReference>
<sequence length="403" mass="43845">MNAPSCVQELPFLDLNAPGFSWQHPAVAAARGKHWAARSATGVLVLRYAETAELLHDTRLVQNLRFLVERAGATRGLLHDQATASLQSRDGTDHHRTRGRLVTRSFTAAEVTRMRPFIQATARALTEQLAAGPRDFVTAFAEPLPLTVICHLLGIPHGDHDLVLDPAKDAGLLLALDHDPGLLPRVEAGNAALTRYAQTLVRHRTTDTNGDSLLARLQRARQNGTLDESDLPGLLVDLLVAGFNTVSHQLSLAMVAFANHPDQWNLLRKRPELAEQAVDEVLRHCPTTATIWRHTTQDLHYQGLHIPAKTPVNLSVHSAHRDPHIFPDGDVFDITTTHRTPLLAFGGGTHYCPGATLSHTQLTEALTTLTAHLGPPRITGPVTWRPPVGVGGPETLPLAFGPP</sequence>
<evidence type="ECO:0000256" key="1">
    <source>
        <dbReference type="ARBA" id="ARBA00010617"/>
    </source>
</evidence>
<organism evidence="3">
    <name type="scientific">Streptomyces sp. NBC_00003</name>
    <dbReference type="NCBI Taxonomy" id="2903608"/>
    <lineage>
        <taxon>Bacteria</taxon>
        <taxon>Bacillati</taxon>
        <taxon>Actinomycetota</taxon>
        <taxon>Actinomycetes</taxon>
        <taxon>Kitasatosporales</taxon>
        <taxon>Streptomycetaceae</taxon>
        <taxon>Streptomyces</taxon>
    </lineage>
</organism>
<dbReference type="AlphaFoldDB" id="A0AAU2UW37"/>
<evidence type="ECO:0000256" key="2">
    <source>
        <dbReference type="RuleBase" id="RU000461"/>
    </source>
</evidence>
<keyword evidence="2" id="KW-0479">Metal-binding</keyword>
<gene>
    <name evidence="3" type="ORF">OG549_00765</name>
</gene>
<name>A0AAU2UW37_9ACTN</name>
<dbReference type="GO" id="GO:0020037">
    <property type="term" value="F:heme binding"/>
    <property type="evidence" value="ECO:0007669"/>
    <property type="project" value="InterPro"/>
</dbReference>
<dbReference type="InterPro" id="IPR036396">
    <property type="entry name" value="Cyt_P450_sf"/>
</dbReference>
<keyword evidence="2" id="KW-0503">Monooxygenase</keyword>
<keyword evidence="2" id="KW-0349">Heme</keyword>
<dbReference type="InterPro" id="IPR002397">
    <property type="entry name" value="Cyt_P450_B"/>
</dbReference>
<dbReference type="SUPFAM" id="SSF48264">
    <property type="entry name" value="Cytochrome P450"/>
    <property type="match status" value="1"/>
</dbReference>
<dbReference type="Pfam" id="PF00067">
    <property type="entry name" value="p450"/>
    <property type="match status" value="1"/>
</dbReference>
<proteinExistence type="inferred from homology"/>
<comment type="similarity">
    <text evidence="1 2">Belongs to the cytochrome P450 family.</text>
</comment>
<accession>A0AAU2UW37</accession>
<dbReference type="GO" id="GO:0016705">
    <property type="term" value="F:oxidoreductase activity, acting on paired donors, with incorporation or reduction of molecular oxygen"/>
    <property type="evidence" value="ECO:0007669"/>
    <property type="project" value="InterPro"/>
</dbReference>
<dbReference type="PANTHER" id="PTHR46696:SF1">
    <property type="entry name" value="CYTOCHROME P450 YJIB-RELATED"/>
    <property type="match status" value="1"/>
</dbReference>
<dbReference type="InterPro" id="IPR017972">
    <property type="entry name" value="Cyt_P450_CS"/>
</dbReference>
<reference evidence="3" key="1">
    <citation type="submission" date="2022-10" db="EMBL/GenBank/DDBJ databases">
        <title>The complete genomes of actinobacterial strains from the NBC collection.</title>
        <authorList>
            <person name="Joergensen T.S."/>
            <person name="Alvarez Arevalo M."/>
            <person name="Sterndorff E.B."/>
            <person name="Faurdal D."/>
            <person name="Vuksanovic O."/>
            <person name="Mourched A.-S."/>
            <person name="Charusanti P."/>
            <person name="Shaw S."/>
            <person name="Blin K."/>
            <person name="Weber T."/>
        </authorList>
    </citation>
    <scope>NUCLEOTIDE SEQUENCE</scope>
    <source>
        <strain evidence="3">NBC_00003</strain>
    </source>
</reference>
<protein>
    <submittedName>
        <fullName evidence="3">Cytochrome P450</fullName>
    </submittedName>
</protein>
<dbReference type="PANTHER" id="PTHR46696">
    <property type="entry name" value="P450, PUTATIVE (EUROFUNG)-RELATED"/>
    <property type="match status" value="1"/>
</dbReference>
<dbReference type="Gene3D" id="1.10.630.10">
    <property type="entry name" value="Cytochrome P450"/>
    <property type="match status" value="1"/>
</dbReference>
<dbReference type="InterPro" id="IPR001128">
    <property type="entry name" value="Cyt_P450"/>
</dbReference>
<dbReference type="PRINTS" id="PR00359">
    <property type="entry name" value="BP450"/>
</dbReference>
<keyword evidence="2" id="KW-0560">Oxidoreductase</keyword>
<evidence type="ECO:0000313" key="3">
    <source>
        <dbReference type="EMBL" id="WTW59299.1"/>
    </source>
</evidence>
<dbReference type="PROSITE" id="PS00086">
    <property type="entry name" value="CYTOCHROME_P450"/>
    <property type="match status" value="1"/>
</dbReference>
<dbReference type="EMBL" id="CP108318">
    <property type="protein sequence ID" value="WTW59299.1"/>
    <property type="molecule type" value="Genomic_DNA"/>
</dbReference>